<evidence type="ECO:0000256" key="1">
    <source>
        <dbReference type="SAM" id="Phobius"/>
    </source>
</evidence>
<dbReference type="EMBL" id="PKUS01000001">
    <property type="protein sequence ID" value="PLW70825.1"/>
    <property type="molecule type" value="Genomic_DNA"/>
</dbReference>
<accession>A0A2N5X8K4</accession>
<comment type="caution">
    <text evidence="2">The sequence shown here is derived from an EMBL/GenBank/DDBJ whole genome shotgun (WGS) entry which is preliminary data.</text>
</comment>
<feature type="transmembrane region" description="Helical" evidence="1">
    <location>
        <begin position="82"/>
        <end position="102"/>
    </location>
</feature>
<organism evidence="2 3">
    <name type="scientific">Pseudohalioglobus lutimaris</name>
    <dbReference type="NCBI Taxonomy" id="1737061"/>
    <lineage>
        <taxon>Bacteria</taxon>
        <taxon>Pseudomonadati</taxon>
        <taxon>Pseudomonadota</taxon>
        <taxon>Gammaproteobacteria</taxon>
        <taxon>Cellvibrionales</taxon>
        <taxon>Halieaceae</taxon>
        <taxon>Pseudohalioglobus</taxon>
    </lineage>
</organism>
<feature type="transmembrane region" description="Helical" evidence="1">
    <location>
        <begin position="351"/>
        <end position="368"/>
    </location>
</feature>
<name>A0A2N5X8K4_9GAMM</name>
<gene>
    <name evidence="2" type="ORF">C0039_01470</name>
</gene>
<evidence type="ECO:0000313" key="3">
    <source>
        <dbReference type="Proteomes" id="UP000235005"/>
    </source>
</evidence>
<feature type="transmembrane region" description="Helical" evidence="1">
    <location>
        <begin position="170"/>
        <end position="194"/>
    </location>
</feature>
<keyword evidence="1" id="KW-1133">Transmembrane helix</keyword>
<evidence type="ECO:0008006" key="4">
    <source>
        <dbReference type="Google" id="ProtNLM"/>
    </source>
</evidence>
<sequence>MPKIPDIASEANIRYRWIIAASLLLSIWLIWLDPLINRDAIIYLRAAEAYLRDGVAASQQIFGRPLLPICIATLHQLTGIPLLYAGLLITTAFYVVLCVAFVDTVRVLGGKRSVQLIAAIVILSHPWINHTRASIMRDPIYLAFVVLSLREMLLFIHAPGMTRQLRWVTYIVLATLFRFEGVFLAAMAPLALLFTREVDQPRRRCMQLLVPQLLLCGLGVVALYSYQKLNPAAPVLFPGIGLYLERLLAFPHTFAELARQSAEPMLMFTARDDAPIAAVAALAAVLILNLCRAITWPWVIVLLWGARAGIGHRFRRDDLVLIYGYLFITLAYLSTFVAINRFMLERYTSQAAIFLLLFLPFFLSSLWHRGSWKKYLVLAVLLGTSADTLHSNTRDKVFIVNATRWVAENTPADASLVTNEKYIAHFSRRDADWESLQRKRFKLETILDTPALWQKCDYLVMYLKRTQEPRWQQFLQENGFQELKSFQGRRKGRAVIVATAPTGLPRQPDVD</sequence>
<feature type="transmembrane region" description="Helical" evidence="1">
    <location>
        <begin position="318"/>
        <end position="339"/>
    </location>
</feature>
<keyword evidence="3" id="KW-1185">Reference proteome</keyword>
<proteinExistence type="predicted"/>
<feature type="transmembrane region" description="Helical" evidence="1">
    <location>
        <begin position="140"/>
        <end position="158"/>
    </location>
</feature>
<feature type="transmembrane region" description="Helical" evidence="1">
    <location>
        <begin position="276"/>
        <end position="306"/>
    </location>
</feature>
<dbReference type="Proteomes" id="UP000235005">
    <property type="component" value="Unassembled WGS sequence"/>
</dbReference>
<keyword evidence="1" id="KW-0472">Membrane</keyword>
<keyword evidence="1" id="KW-0812">Transmembrane</keyword>
<dbReference type="AlphaFoldDB" id="A0A2N5X8K4"/>
<feature type="transmembrane region" description="Helical" evidence="1">
    <location>
        <begin position="206"/>
        <end position="226"/>
    </location>
</feature>
<evidence type="ECO:0000313" key="2">
    <source>
        <dbReference type="EMBL" id="PLW70825.1"/>
    </source>
</evidence>
<reference evidence="2 3" key="1">
    <citation type="submission" date="2018-01" db="EMBL/GenBank/DDBJ databases">
        <title>The draft genome sequence of Halioglobus lutimaris HF004.</title>
        <authorList>
            <person name="Du Z.-J."/>
            <person name="Shi M.-J."/>
        </authorList>
    </citation>
    <scope>NUCLEOTIDE SEQUENCE [LARGE SCALE GENOMIC DNA]</scope>
    <source>
        <strain evidence="2 3">HF004</strain>
    </source>
</reference>
<protein>
    <recommendedName>
        <fullName evidence="4">Glycosyltransferase RgtA/B/C/D-like domain-containing protein</fullName>
    </recommendedName>
</protein>
<dbReference type="RefSeq" id="WP_075999682.1">
    <property type="nucleotide sequence ID" value="NZ_PKUS01000001.1"/>
</dbReference>
<dbReference type="OrthoDB" id="5729325at2"/>
<feature type="transmembrane region" description="Helical" evidence="1">
    <location>
        <begin position="15"/>
        <end position="36"/>
    </location>
</feature>